<dbReference type="Proteomes" id="UP000636709">
    <property type="component" value="Unassembled WGS sequence"/>
</dbReference>
<accession>A0A835ALY5</accession>
<name>A0A835ALY5_9POAL</name>
<sequence>MDTSIPWEMEDYFQGGI</sequence>
<protein>
    <submittedName>
        <fullName evidence="1">Uncharacterized protein</fullName>
    </submittedName>
</protein>
<evidence type="ECO:0000313" key="1">
    <source>
        <dbReference type="EMBL" id="KAF8666119.1"/>
    </source>
</evidence>
<dbReference type="EMBL" id="JACEFO010002316">
    <property type="protein sequence ID" value="KAF8666119.1"/>
    <property type="molecule type" value="Genomic_DNA"/>
</dbReference>
<comment type="caution">
    <text evidence="1">The sequence shown here is derived from an EMBL/GenBank/DDBJ whole genome shotgun (WGS) entry which is preliminary data.</text>
</comment>
<dbReference type="AlphaFoldDB" id="A0A835ALY5"/>
<keyword evidence="2" id="KW-1185">Reference proteome</keyword>
<gene>
    <name evidence="1" type="ORF">HU200_053834</name>
</gene>
<reference evidence="1" key="1">
    <citation type="submission" date="2020-07" db="EMBL/GenBank/DDBJ databases">
        <title>Genome sequence and genetic diversity analysis of an under-domesticated orphan crop, white fonio (Digitaria exilis).</title>
        <authorList>
            <person name="Bennetzen J.L."/>
            <person name="Chen S."/>
            <person name="Ma X."/>
            <person name="Wang X."/>
            <person name="Yssel A.E.J."/>
            <person name="Chaluvadi S.R."/>
            <person name="Johnson M."/>
            <person name="Gangashetty P."/>
            <person name="Hamidou F."/>
            <person name="Sanogo M.D."/>
            <person name="Zwaenepoel A."/>
            <person name="Wallace J."/>
            <person name="Van De Peer Y."/>
            <person name="Van Deynze A."/>
        </authorList>
    </citation>
    <scope>NUCLEOTIDE SEQUENCE</scope>
    <source>
        <tissue evidence="1">Leaves</tissue>
    </source>
</reference>
<evidence type="ECO:0000313" key="2">
    <source>
        <dbReference type="Proteomes" id="UP000636709"/>
    </source>
</evidence>
<proteinExistence type="predicted"/>
<organism evidence="1 2">
    <name type="scientific">Digitaria exilis</name>
    <dbReference type="NCBI Taxonomy" id="1010633"/>
    <lineage>
        <taxon>Eukaryota</taxon>
        <taxon>Viridiplantae</taxon>
        <taxon>Streptophyta</taxon>
        <taxon>Embryophyta</taxon>
        <taxon>Tracheophyta</taxon>
        <taxon>Spermatophyta</taxon>
        <taxon>Magnoliopsida</taxon>
        <taxon>Liliopsida</taxon>
        <taxon>Poales</taxon>
        <taxon>Poaceae</taxon>
        <taxon>PACMAD clade</taxon>
        <taxon>Panicoideae</taxon>
        <taxon>Panicodae</taxon>
        <taxon>Paniceae</taxon>
        <taxon>Anthephorinae</taxon>
        <taxon>Digitaria</taxon>
    </lineage>
</organism>